<dbReference type="Proteomes" id="UP001437574">
    <property type="component" value="Unassembled WGS sequence"/>
</dbReference>
<sequence length="398" mass="43103">MADTKAVVAPFSRPSDVTVVMDVRHPQPVQGLGNMLILNFVDSASSAQPAPNAKASGTGSQASGAGITAPADPDKLTDDEVLDGVLKKKVDKTTGALYREYASLDAVAKHGYAEGTEVYSKASTYFAQDNHSDRVAVLDLSIDKMRDALEAFWYFNWTFGILAKPFTDKKDLTDLTNIFEANKDHFLVIQTAEPTGFVDLIGQNYTIGLYHDLSEAMDSAFVGNIAMLPVGSTTWKLKTLNGITPDVLTSTEITSINRVNLNGYTTVFGKDQTTEGKVLSGEYIDTLHGVVWVKTQMESSLEKLLQDNDKIPYEQRGINMVLATGTQVLNQASERGIILNDDNGKPDFSITASPRDQQSAQDLSARHYGGLSFVYHASSAIHTILVHGAVNSDTILSA</sequence>
<dbReference type="Pfam" id="PF11863">
    <property type="entry name" value="DUF3383"/>
    <property type="match status" value="1"/>
</dbReference>
<reference evidence="3" key="2">
    <citation type="submission" date="2024-01" db="EMBL/GenBank/DDBJ databases">
        <title>Draft genome sequence of Lactobacillus amylovorus strain TKL145.</title>
        <authorList>
            <person name="Tohno M."/>
            <person name="Tanizawa Y."/>
        </authorList>
    </citation>
    <scope>NUCLEOTIDE SEQUENCE [LARGE SCALE GENOMIC DNA]</scope>
    <source>
        <strain evidence="3">TKL145</strain>
    </source>
</reference>
<protein>
    <submittedName>
        <fullName evidence="2">DUF3383 family protein</fullName>
    </submittedName>
</protein>
<evidence type="ECO:0000313" key="2">
    <source>
        <dbReference type="EMBL" id="GAA0041743.1"/>
    </source>
</evidence>
<proteinExistence type="predicted"/>
<evidence type="ECO:0000313" key="3">
    <source>
        <dbReference type="Proteomes" id="UP001437574"/>
    </source>
</evidence>
<organism evidence="2 3">
    <name type="scientific">Lactobacillus amylovorus subsp. animalium</name>
    <dbReference type="NCBI Taxonomy" id="3378536"/>
    <lineage>
        <taxon>Bacteria</taxon>
        <taxon>Bacillati</taxon>
        <taxon>Bacillota</taxon>
        <taxon>Bacilli</taxon>
        <taxon>Lactobacillales</taxon>
        <taxon>Lactobacillaceae</taxon>
        <taxon>Lactobacillus</taxon>
    </lineage>
</organism>
<feature type="compositionally biased region" description="Low complexity" evidence="1">
    <location>
        <begin position="53"/>
        <end position="66"/>
    </location>
</feature>
<evidence type="ECO:0000256" key="1">
    <source>
        <dbReference type="SAM" id="MobiDB-lite"/>
    </source>
</evidence>
<reference evidence="2 3" key="1">
    <citation type="journal article" date="2024" name="Int. J. Syst. Evol. Microbiol.">
        <title>Proposal of Lactobacillus amylovorus subsp. animalis subsp. nov. and an emended description of Lactobacillus amylovorus.</title>
        <authorList>
            <person name="Yamane K."/>
            <person name="Tanizawa Y."/>
            <person name="Kobayashi H."/>
            <person name="Kamizono T."/>
            <person name="Kojima Y."/>
            <person name="Takagi H."/>
            <person name="Tohno M."/>
        </authorList>
    </citation>
    <scope>NUCLEOTIDE SEQUENCE [LARGE SCALE GENOMIC DNA]</scope>
    <source>
        <strain evidence="2 3">TKL145</strain>
    </source>
</reference>
<name>A0ABC9VKT9_LACAM</name>
<dbReference type="InterPro" id="IPR021808">
    <property type="entry name" value="DUF3383"/>
</dbReference>
<dbReference type="RefSeq" id="WP_353302378.1">
    <property type="nucleotide sequence ID" value="NZ_BAAAAK010000001.1"/>
</dbReference>
<dbReference type="EMBL" id="BAAAAK010000001">
    <property type="protein sequence ID" value="GAA0041743.1"/>
    <property type="molecule type" value="Genomic_DNA"/>
</dbReference>
<feature type="region of interest" description="Disordered" evidence="1">
    <location>
        <begin position="48"/>
        <end position="75"/>
    </location>
</feature>
<dbReference type="AlphaFoldDB" id="A0ABC9VKT9"/>
<comment type="caution">
    <text evidence="2">The sequence shown here is derived from an EMBL/GenBank/DDBJ whole genome shotgun (WGS) entry which is preliminary data.</text>
</comment>
<accession>A0ABC9VKT9</accession>
<gene>
    <name evidence="2" type="ORF">LATKL145_01530</name>
</gene>